<dbReference type="EMBL" id="AP022587">
    <property type="protein sequence ID" value="BBY23875.1"/>
    <property type="molecule type" value="Genomic_DNA"/>
</dbReference>
<organism evidence="2 3">
    <name type="scientific">Mycobacterium stomatepiae</name>
    <dbReference type="NCBI Taxonomy" id="470076"/>
    <lineage>
        <taxon>Bacteria</taxon>
        <taxon>Bacillati</taxon>
        <taxon>Actinomycetota</taxon>
        <taxon>Actinomycetes</taxon>
        <taxon>Mycobacteriales</taxon>
        <taxon>Mycobacteriaceae</taxon>
        <taxon>Mycobacterium</taxon>
        <taxon>Mycobacterium simiae complex</taxon>
    </lineage>
</organism>
<accession>A0A7I7QC35</accession>
<sequence>MGAVFVYLDAGLRLRFGIGIATDVRASLDDKHTLSELAGHTFGDGEAEESGSDDEEVKTSGHRLLRVSDPTAVTPFGEADELGFEHVKTGLQ</sequence>
<keyword evidence="3" id="KW-1185">Reference proteome</keyword>
<dbReference type="KEGG" id="msto:MSTO_40800"/>
<proteinExistence type="predicted"/>
<dbReference type="AlphaFoldDB" id="A0A7I7QC35"/>
<name>A0A7I7QC35_9MYCO</name>
<gene>
    <name evidence="2" type="ORF">MSTO_40800</name>
</gene>
<evidence type="ECO:0000313" key="3">
    <source>
        <dbReference type="Proteomes" id="UP000467130"/>
    </source>
</evidence>
<feature type="compositionally biased region" description="Acidic residues" evidence="1">
    <location>
        <begin position="45"/>
        <end position="56"/>
    </location>
</feature>
<reference evidence="2 3" key="1">
    <citation type="journal article" date="2019" name="Emerg. Microbes Infect.">
        <title>Comprehensive subspecies identification of 175 nontuberculous mycobacteria species based on 7547 genomic profiles.</title>
        <authorList>
            <person name="Matsumoto Y."/>
            <person name="Kinjo T."/>
            <person name="Motooka D."/>
            <person name="Nabeya D."/>
            <person name="Jung N."/>
            <person name="Uechi K."/>
            <person name="Horii T."/>
            <person name="Iida T."/>
            <person name="Fujita J."/>
            <person name="Nakamura S."/>
        </authorList>
    </citation>
    <scope>NUCLEOTIDE SEQUENCE [LARGE SCALE GENOMIC DNA]</scope>
    <source>
        <strain evidence="2 3">JCM 17783</strain>
    </source>
</reference>
<evidence type="ECO:0000256" key="1">
    <source>
        <dbReference type="SAM" id="MobiDB-lite"/>
    </source>
</evidence>
<dbReference type="Proteomes" id="UP000467130">
    <property type="component" value="Chromosome"/>
</dbReference>
<feature type="region of interest" description="Disordered" evidence="1">
    <location>
        <begin position="39"/>
        <end position="60"/>
    </location>
</feature>
<evidence type="ECO:0000313" key="2">
    <source>
        <dbReference type="EMBL" id="BBY23875.1"/>
    </source>
</evidence>
<protein>
    <submittedName>
        <fullName evidence="2">Uncharacterized protein</fullName>
    </submittedName>
</protein>